<evidence type="ECO:0000256" key="2">
    <source>
        <dbReference type="ARBA" id="ARBA00022448"/>
    </source>
</evidence>
<comment type="subcellular location">
    <subcellularLocation>
        <location evidence="1">Cytoplasm</location>
    </subcellularLocation>
</comment>
<protein>
    <submittedName>
        <fullName evidence="7">PTS sugar transporter subunit IIA</fullName>
    </submittedName>
</protein>
<proteinExistence type="predicted"/>
<dbReference type="Pfam" id="PF03610">
    <property type="entry name" value="EIIA-man"/>
    <property type="match status" value="1"/>
</dbReference>
<keyword evidence="5" id="KW-0598">Phosphotransferase system</keyword>
<dbReference type="InterPro" id="IPR051471">
    <property type="entry name" value="Bacterial_PTS_sugar_comp"/>
</dbReference>
<dbReference type="Proteomes" id="UP000749471">
    <property type="component" value="Unassembled WGS sequence"/>
</dbReference>
<dbReference type="PROSITE" id="PS51096">
    <property type="entry name" value="PTS_EIIA_TYPE_4"/>
    <property type="match status" value="1"/>
</dbReference>
<evidence type="ECO:0000256" key="3">
    <source>
        <dbReference type="ARBA" id="ARBA00022490"/>
    </source>
</evidence>
<dbReference type="NCBIfam" id="NF040761">
    <property type="entry name" value="AgaF"/>
    <property type="match status" value="1"/>
</dbReference>
<evidence type="ECO:0000256" key="4">
    <source>
        <dbReference type="ARBA" id="ARBA00022597"/>
    </source>
</evidence>
<dbReference type="InterPro" id="IPR004701">
    <property type="entry name" value="PTS_EIIA_man-typ"/>
</dbReference>
<accession>A0ABS6E4V9</accession>
<sequence length="143" mass="15837">MYGIIVVGHGRFAQGLISSINLILGEQPCLEGIEFNEKDSSWILEEKIIETMNNMKETSGIIFLTDLIGGTPFKICAILSENIKKSKVIAGTNLPLLIEILMNRELELINKIIEKGLYTGKEGIASFNNAISNKKNIKREDGI</sequence>
<organism evidence="7 8">
    <name type="scientific">Tissierella simiarum</name>
    <dbReference type="NCBI Taxonomy" id="2841534"/>
    <lineage>
        <taxon>Bacteria</taxon>
        <taxon>Bacillati</taxon>
        <taxon>Bacillota</taxon>
        <taxon>Tissierellia</taxon>
        <taxon>Tissierellales</taxon>
        <taxon>Tissierellaceae</taxon>
        <taxon>Tissierella</taxon>
    </lineage>
</organism>
<evidence type="ECO:0000259" key="6">
    <source>
        <dbReference type="PROSITE" id="PS51096"/>
    </source>
</evidence>
<name>A0ABS6E4V9_9FIRM</name>
<dbReference type="RefSeq" id="WP_216518600.1">
    <property type="nucleotide sequence ID" value="NZ_JAHLPM010000005.1"/>
</dbReference>
<feature type="domain" description="PTS EIIA type-4" evidence="6">
    <location>
        <begin position="1"/>
        <end position="124"/>
    </location>
</feature>
<evidence type="ECO:0000313" key="8">
    <source>
        <dbReference type="Proteomes" id="UP000749471"/>
    </source>
</evidence>
<comment type="caution">
    <text evidence="7">The sequence shown here is derived from an EMBL/GenBank/DDBJ whole genome shotgun (WGS) entry which is preliminary data.</text>
</comment>
<gene>
    <name evidence="7" type="ORF">KQI42_08040</name>
</gene>
<evidence type="ECO:0000256" key="5">
    <source>
        <dbReference type="ARBA" id="ARBA00022683"/>
    </source>
</evidence>
<dbReference type="CDD" id="cd00006">
    <property type="entry name" value="PTS_IIA_man"/>
    <property type="match status" value="1"/>
</dbReference>
<keyword evidence="8" id="KW-1185">Reference proteome</keyword>
<evidence type="ECO:0000313" key="7">
    <source>
        <dbReference type="EMBL" id="MBU5437954.1"/>
    </source>
</evidence>
<reference evidence="7 8" key="1">
    <citation type="submission" date="2021-06" db="EMBL/GenBank/DDBJ databases">
        <authorList>
            <person name="Sun Q."/>
            <person name="Li D."/>
        </authorList>
    </citation>
    <scope>NUCLEOTIDE SEQUENCE [LARGE SCALE GENOMIC DNA]</scope>
    <source>
        <strain evidence="7 8">MSJ-40</strain>
    </source>
</reference>
<dbReference type="PANTHER" id="PTHR33799">
    <property type="entry name" value="PTS PERMEASE-RELATED-RELATED"/>
    <property type="match status" value="1"/>
</dbReference>
<keyword evidence="4 7" id="KW-0762">Sugar transport</keyword>
<keyword evidence="2" id="KW-0813">Transport</keyword>
<dbReference type="PANTHER" id="PTHR33799:SF1">
    <property type="entry name" value="PTS SYSTEM MANNOSE-SPECIFIC EIIAB COMPONENT-RELATED"/>
    <property type="match status" value="1"/>
</dbReference>
<dbReference type="EMBL" id="JAHLPM010000005">
    <property type="protein sequence ID" value="MBU5437954.1"/>
    <property type="molecule type" value="Genomic_DNA"/>
</dbReference>
<dbReference type="InterPro" id="IPR033887">
    <property type="entry name" value="PTS_IIA_man"/>
</dbReference>
<keyword evidence="3" id="KW-0963">Cytoplasm</keyword>
<evidence type="ECO:0000256" key="1">
    <source>
        <dbReference type="ARBA" id="ARBA00004496"/>
    </source>
</evidence>